<dbReference type="STRING" id="4555.A0A368RPX5"/>
<dbReference type="EMBL" id="CM003533">
    <property type="protein sequence ID" value="RCV32277.1"/>
    <property type="molecule type" value="Genomic_DNA"/>
</dbReference>
<gene>
    <name evidence="1" type="ORF">SETIT_6G245900v2</name>
</gene>
<accession>A0A368RPX5</accession>
<organism evidence="1">
    <name type="scientific">Setaria italica</name>
    <name type="common">Foxtail millet</name>
    <name type="synonym">Panicum italicum</name>
    <dbReference type="NCBI Taxonomy" id="4555"/>
    <lineage>
        <taxon>Eukaryota</taxon>
        <taxon>Viridiplantae</taxon>
        <taxon>Streptophyta</taxon>
        <taxon>Embryophyta</taxon>
        <taxon>Tracheophyta</taxon>
        <taxon>Spermatophyta</taxon>
        <taxon>Magnoliopsida</taxon>
        <taxon>Liliopsida</taxon>
        <taxon>Poales</taxon>
        <taxon>Poaceae</taxon>
        <taxon>PACMAD clade</taxon>
        <taxon>Panicoideae</taxon>
        <taxon>Panicodae</taxon>
        <taxon>Paniceae</taxon>
        <taxon>Cenchrinae</taxon>
        <taxon>Setaria</taxon>
    </lineage>
</organism>
<name>A0A368RPX5_SETIT</name>
<protein>
    <submittedName>
        <fullName evidence="1">Uncharacterized protein</fullName>
    </submittedName>
</protein>
<dbReference type="OrthoDB" id="632354at2759"/>
<reference evidence="1" key="2">
    <citation type="submission" date="2015-07" db="EMBL/GenBank/DDBJ databases">
        <authorList>
            <person name="Noorani M."/>
        </authorList>
    </citation>
    <scope>NUCLEOTIDE SEQUENCE</scope>
    <source>
        <strain evidence="1">Yugu1</strain>
    </source>
</reference>
<sequence length="147" mass="16977">MVLDDLAHALKNLSQSSFIPLILVKEHVLAYVFFWNEDRKASFFIYDILDVLHNDEFKQSVEALLFIPDNWNQNDHNGLLTEMDNNRKNKGLSGYKSGQYQYVLFVSGSYTHEHELATQGVDNIITKQCPRLCLEVVKIVRDLGYPV</sequence>
<dbReference type="AlphaFoldDB" id="A0A368RPX5"/>
<proteinExistence type="predicted"/>
<evidence type="ECO:0000313" key="1">
    <source>
        <dbReference type="EMBL" id="RCV32277.1"/>
    </source>
</evidence>
<reference evidence="1" key="1">
    <citation type="journal article" date="2012" name="Nat. Biotechnol.">
        <title>Reference genome sequence of the model plant Setaria.</title>
        <authorList>
            <person name="Bennetzen J.L."/>
            <person name="Schmutz J."/>
            <person name="Wang H."/>
            <person name="Percifield R."/>
            <person name="Hawkins J."/>
            <person name="Pontaroli A.C."/>
            <person name="Estep M."/>
            <person name="Feng L."/>
            <person name="Vaughn J.N."/>
            <person name="Grimwood J."/>
            <person name="Jenkins J."/>
            <person name="Barry K."/>
            <person name="Lindquist E."/>
            <person name="Hellsten U."/>
            <person name="Deshpande S."/>
            <person name="Wang X."/>
            <person name="Wu X."/>
            <person name="Mitros T."/>
            <person name="Triplett J."/>
            <person name="Yang X."/>
            <person name="Ye C.Y."/>
            <person name="Mauro-Herrera M."/>
            <person name="Wang L."/>
            <person name="Li P."/>
            <person name="Sharma M."/>
            <person name="Sharma R."/>
            <person name="Ronald P.C."/>
            <person name="Panaud O."/>
            <person name="Kellogg E.A."/>
            <person name="Brutnell T.P."/>
            <person name="Doust A.N."/>
            <person name="Tuskan G.A."/>
            <person name="Rokhsar D."/>
            <person name="Devos K.M."/>
        </authorList>
    </citation>
    <scope>NUCLEOTIDE SEQUENCE [LARGE SCALE GENOMIC DNA]</scope>
    <source>
        <strain evidence="1">Yugu1</strain>
    </source>
</reference>